<dbReference type="KEGG" id="dez:DKM44_12865"/>
<reference evidence="2 3" key="1">
    <citation type="submission" date="2018-05" db="EMBL/GenBank/DDBJ databases">
        <title>Complete Genome Sequence of Deinococcus sp. strain 17bor-2.</title>
        <authorList>
            <person name="Srinivasan S."/>
        </authorList>
    </citation>
    <scope>NUCLEOTIDE SEQUENCE [LARGE SCALE GENOMIC DNA]</scope>
    <source>
        <strain evidence="2 3">17bor-2</strain>
    </source>
</reference>
<name>A0A2Z3JFR7_9DEIO</name>
<evidence type="ECO:0000313" key="2">
    <source>
        <dbReference type="EMBL" id="AWN24013.1"/>
    </source>
</evidence>
<evidence type="ECO:0000256" key="1">
    <source>
        <dbReference type="SAM" id="MobiDB-lite"/>
    </source>
</evidence>
<dbReference type="Proteomes" id="UP000245368">
    <property type="component" value="Chromosome"/>
</dbReference>
<keyword evidence="3" id="KW-1185">Reference proteome</keyword>
<dbReference type="AlphaFoldDB" id="A0A2Z3JFR7"/>
<organism evidence="2 3">
    <name type="scientific">Deinococcus irradiatisoli</name>
    <dbReference type="NCBI Taxonomy" id="2202254"/>
    <lineage>
        <taxon>Bacteria</taxon>
        <taxon>Thermotogati</taxon>
        <taxon>Deinococcota</taxon>
        <taxon>Deinococci</taxon>
        <taxon>Deinococcales</taxon>
        <taxon>Deinococcaceae</taxon>
        <taxon>Deinococcus</taxon>
    </lineage>
</organism>
<protein>
    <submittedName>
        <fullName evidence="2">Uncharacterized protein</fullName>
    </submittedName>
</protein>
<sequence length="165" mass="18283">MQDYTRQPDVSTPTPTHRAYGESYEAHSAPAILPDGIYSYEGGWPLAQQTVVIELGILTSLSRNGEQVELRGNPERILYTIGCEIETCQRLGEVVEFNFLPQAISEQEAADLHNHLQTWGIMTRCGQLQVAAVATGREVLSFTDLYPAEVTAVLLYVRELMGRAA</sequence>
<dbReference type="RefSeq" id="WP_109827741.1">
    <property type="nucleotide sequence ID" value="NZ_CP029494.1"/>
</dbReference>
<dbReference type="EMBL" id="CP029494">
    <property type="protein sequence ID" value="AWN24013.1"/>
    <property type="molecule type" value="Genomic_DNA"/>
</dbReference>
<feature type="region of interest" description="Disordered" evidence="1">
    <location>
        <begin position="1"/>
        <end position="21"/>
    </location>
</feature>
<gene>
    <name evidence="2" type="ORF">DKM44_12865</name>
</gene>
<accession>A0A2Z3JFR7</accession>
<evidence type="ECO:0000313" key="3">
    <source>
        <dbReference type="Proteomes" id="UP000245368"/>
    </source>
</evidence>
<proteinExistence type="predicted"/>
<feature type="compositionally biased region" description="Polar residues" evidence="1">
    <location>
        <begin position="1"/>
        <end position="15"/>
    </location>
</feature>